<dbReference type="Gene3D" id="3.30.479.30">
    <property type="entry name" value="Band 7 domain"/>
    <property type="match status" value="1"/>
</dbReference>
<dbReference type="Proteomes" id="UP000886595">
    <property type="component" value="Unassembled WGS sequence"/>
</dbReference>
<proteinExistence type="predicted"/>
<organism evidence="1 2">
    <name type="scientific">Brassica carinata</name>
    <name type="common">Ethiopian mustard</name>
    <name type="synonym">Abyssinian cabbage</name>
    <dbReference type="NCBI Taxonomy" id="52824"/>
    <lineage>
        <taxon>Eukaryota</taxon>
        <taxon>Viridiplantae</taxon>
        <taxon>Streptophyta</taxon>
        <taxon>Embryophyta</taxon>
        <taxon>Tracheophyta</taxon>
        <taxon>Spermatophyta</taxon>
        <taxon>Magnoliopsida</taxon>
        <taxon>eudicotyledons</taxon>
        <taxon>Gunneridae</taxon>
        <taxon>Pentapetalae</taxon>
        <taxon>rosids</taxon>
        <taxon>malvids</taxon>
        <taxon>Brassicales</taxon>
        <taxon>Brassicaceae</taxon>
        <taxon>Brassiceae</taxon>
        <taxon>Brassica</taxon>
    </lineage>
</organism>
<dbReference type="EMBL" id="JAAMPC010000013">
    <property type="protein sequence ID" value="KAG2269120.1"/>
    <property type="molecule type" value="Genomic_DNA"/>
</dbReference>
<name>A0A8X7QF64_BRACI</name>
<dbReference type="OrthoDB" id="1724516at2759"/>
<protein>
    <submittedName>
        <fullName evidence="1">Uncharacterized protein</fullName>
    </submittedName>
</protein>
<reference evidence="1 2" key="1">
    <citation type="submission" date="2020-02" db="EMBL/GenBank/DDBJ databases">
        <authorList>
            <person name="Ma Q."/>
            <person name="Huang Y."/>
            <person name="Song X."/>
            <person name="Pei D."/>
        </authorList>
    </citation>
    <scope>NUCLEOTIDE SEQUENCE [LARGE SCALE GENOMIC DNA]</scope>
    <source>
        <strain evidence="1">Sxm20200214</strain>
        <tissue evidence="1">Leaf</tissue>
    </source>
</reference>
<dbReference type="InterPro" id="IPR036013">
    <property type="entry name" value="Band_7/SPFH_dom_sf"/>
</dbReference>
<evidence type="ECO:0000313" key="1">
    <source>
        <dbReference type="EMBL" id="KAG2269120.1"/>
    </source>
</evidence>
<dbReference type="SUPFAM" id="SSF117892">
    <property type="entry name" value="Band 7/SPFH domain"/>
    <property type="match status" value="1"/>
</dbReference>
<comment type="caution">
    <text evidence="1">The sequence shown here is derived from an EMBL/GenBank/DDBJ whole genome shotgun (WGS) entry which is preliminary data.</text>
</comment>
<dbReference type="InterPro" id="IPR050710">
    <property type="entry name" value="Band7/mec-2_domain"/>
</dbReference>
<dbReference type="AlphaFoldDB" id="A0A8X7QF64"/>
<keyword evidence="2" id="KW-1185">Reference proteome</keyword>
<dbReference type="PANTHER" id="PTHR43327">
    <property type="entry name" value="STOMATIN-LIKE PROTEIN 2, MITOCHONDRIAL"/>
    <property type="match status" value="1"/>
</dbReference>
<gene>
    <name evidence="1" type="ORF">Bca52824_063675</name>
</gene>
<evidence type="ECO:0000313" key="2">
    <source>
        <dbReference type="Proteomes" id="UP000886595"/>
    </source>
</evidence>
<sequence>MTISIGSPFTAQSLSWETMIEMSGSETSTVHFYCSDFESYDDLGVPSIWNFCGSLDDDRASVPKLLLDDVFEQKNEIAKAVEEELEKAMSASGFEIVKTLIADILSLMNMSNEP</sequence>
<dbReference type="PANTHER" id="PTHR43327:SF36">
    <property type="entry name" value="HYPERSENSITIVE-INDUCED RESPONSE PROTEIN 1"/>
    <property type="match status" value="1"/>
</dbReference>
<accession>A0A8X7QF64</accession>